<dbReference type="PANTHER" id="PTHR33064">
    <property type="entry name" value="POL PROTEIN"/>
    <property type="match status" value="1"/>
</dbReference>
<dbReference type="Proteomes" id="UP000701853">
    <property type="component" value="Chromosome 13"/>
</dbReference>
<dbReference type="SUPFAM" id="SSF56672">
    <property type="entry name" value="DNA/RNA polymerases"/>
    <property type="match status" value="1"/>
</dbReference>
<organism evidence="1 2">
    <name type="scientific">Gossypium anomalum</name>
    <dbReference type="NCBI Taxonomy" id="47600"/>
    <lineage>
        <taxon>Eukaryota</taxon>
        <taxon>Viridiplantae</taxon>
        <taxon>Streptophyta</taxon>
        <taxon>Embryophyta</taxon>
        <taxon>Tracheophyta</taxon>
        <taxon>Spermatophyta</taxon>
        <taxon>Magnoliopsida</taxon>
        <taxon>eudicotyledons</taxon>
        <taxon>Gunneridae</taxon>
        <taxon>Pentapetalae</taxon>
        <taxon>rosids</taxon>
        <taxon>malvids</taxon>
        <taxon>Malvales</taxon>
        <taxon>Malvaceae</taxon>
        <taxon>Malvoideae</taxon>
        <taxon>Gossypium</taxon>
    </lineage>
</organism>
<dbReference type="AlphaFoldDB" id="A0A8J6CJ29"/>
<dbReference type="PANTHER" id="PTHR33064:SF37">
    <property type="entry name" value="RIBONUCLEASE H"/>
    <property type="match status" value="1"/>
</dbReference>
<dbReference type="InterPro" id="IPR043502">
    <property type="entry name" value="DNA/RNA_pol_sf"/>
</dbReference>
<dbReference type="EMBL" id="JAHUZN010000013">
    <property type="protein sequence ID" value="KAG8472761.1"/>
    <property type="molecule type" value="Genomic_DNA"/>
</dbReference>
<dbReference type="OrthoDB" id="1002013at2759"/>
<evidence type="ECO:0008006" key="3">
    <source>
        <dbReference type="Google" id="ProtNLM"/>
    </source>
</evidence>
<gene>
    <name evidence="1" type="ORF">CXB51_034661</name>
</gene>
<dbReference type="InterPro" id="IPR051320">
    <property type="entry name" value="Viral_Replic_Matur_Polypro"/>
</dbReference>
<reference evidence="1 2" key="1">
    <citation type="journal article" date="2021" name="bioRxiv">
        <title>The Gossypium anomalum genome as a resource for cotton improvement and evolutionary analysis of hybrid incompatibility.</title>
        <authorList>
            <person name="Grover C.E."/>
            <person name="Yuan D."/>
            <person name="Arick M.A."/>
            <person name="Miller E.R."/>
            <person name="Hu G."/>
            <person name="Peterson D.G."/>
            <person name="Wendel J.F."/>
            <person name="Udall J.A."/>
        </authorList>
    </citation>
    <scope>NUCLEOTIDE SEQUENCE [LARGE SCALE GENOMIC DNA]</scope>
    <source>
        <strain evidence="1">JFW-Udall</strain>
        <tissue evidence="1">Leaf</tissue>
    </source>
</reference>
<keyword evidence="2" id="KW-1185">Reference proteome</keyword>
<proteinExistence type="predicted"/>
<evidence type="ECO:0000313" key="1">
    <source>
        <dbReference type="EMBL" id="KAG8472761.1"/>
    </source>
</evidence>
<dbReference type="InterPro" id="IPR043128">
    <property type="entry name" value="Rev_trsase/Diguanyl_cyclase"/>
</dbReference>
<sequence>MTIKDKYAIPIIKELLDKLGKAIFFSKLGFHSRFVSMNPSKIAYVKSWPRPTSLKEFRGLFRLSSYYRCFIKHYHILARLLTDLLKKDKGWQWPPEPKQLSVTLNKL</sequence>
<evidence type="ECO:0000313" key="2">
    <source>
        <dbReference type="Proteomes" id="UP000701853"/>
    </source>
</evidence>
<protein>
    <recommendedName>
        <fullName evidence="3">Reverse transcriptase/retrotransposon-derived protein RNase H-like domain-containing protein</fullName>
    </recommendedName>
</protein>
<dbReference type="Gene3D" id="3.30.70.270">
    <property type="match status" value="1"/>
</dbReference>
<comment type="caution">
    <text evidence="1">The sequence shown here is derived from an EMBL/GenBank/DDBJ whole genome shotgun (WGS) entry which is preliminary data.</text>
</comment>
<name>A0A8J6CJ29_9ROSI</name>
<accession>A0A8J6CJ29</accession>